<dbReference type="OrthoDB" id="9804380at2"/>
<name>A0A4R0IRE4_9ACTN</name>
<evidence type="ECO:0000313" key="1">
    <source>
        <dbReference type="EMBL" id="TCC33898.1"/>
    </source>
</evidence>
<organism evidence="1 2">
    <name type="scientific">Kribbella capetownensis</name>
    <dbReference type="NCBI Taxonomy" id="1572659"/>
    <lineage>
        <taxon>Bacteria</taxon>
        <taxon>Bacillati</taxon>
        <taxon>Actinomycetota</taxon>
        <taxon>Actinomycetes</taxon>
        <taxon>Propionibacteriales</taxon>
        <taxon>Kribbellaceae</taxon>
        <taxon>Kribbella</taxon>
    </lineage>
</organism>
<dbReference type="EMBL" id="SJKD01000019">
    <property type="protein sequence ID" value="TCC33898.1"/>
    <property type="molecule type" value="Genomic_DNA"/>
</dbReference>
<evidence type="ECO:0000313" key="2">
    <source>
        <dbReference type="Proteomes" id="UP000293342"/>
    </source>
</evidence>
<gene>
    <name evidence="1" type="ORF">E0H75_42340</name>
</gene>
<dbReference type="AlphaFoldDB" id="A0A4R0IRE4"/>
<dbReference type="Gene3D" id="3.40.50.300">
    <property type="entry name" value="P-loop containing nucleotide triphosphate hydrolases"/>
    <property type="match status" value="2"/>
</dbReference>
<dbReference type="Proteomes" id="UP000293342">
    <property type="component" value="Unassembled WGS sequence"/>
</dbReference>
<proteinExistence type="predicted"/>
<protein>
    <submittedName>
        <fullName evidence="1">ATP/GTP-binding protein</fullName>
    </submittedName>
</protein>
<keyword evidence="2" id="KW-1185">Reference proteome</keyword>
<comment type="caution">
    <text evidence="1">The sequence shown here is derived from an EMBL/GenBank/DDBJ whole genome shotgun (WGS) entry which is preliminary data.</text>
</comment>
<dbReference type="InterPro" id="IPR027417">
    <property type="entry name" value="P-loop_NTPase"/>
</dbReference>
<reference evidence="1 2" key="1">
    <citation type="submission" date="2019-02" db="EMBL/GenBank/DDBJ databases">
        <title>Kribbella capetownensis sp. nov. and Kribbella speibonae sp. nov., isolated from soil.</title>
        <authorList>
            <person name="Curtis S.M."/>
            <person name="Norton I."/>
            <person name="Everest G.J."/>
            <person name="Meyers P.R."/>
        </authorList>
    </citation>
    <scope>NUCLEOTIDE SEQUENCE [LARGE SCALE GENOMIC DNA]</scope>
    <source>
        <strain evidence="1 2">YM53</strain>
    </source>
</reference>
<sequence>MSIWRRSSAARTGQLDLVAKPPRRPLDPGGRGWAAPGAGAATYVQAPPRWRGTSIQVCGLWPFAVGSGAPMIGVPLGRSLVSDATICCDPISWFMRAKLILNPSATILGKPGLGKSTVVRRMVLGLAGFGVQPLILGDLKPDYRDLIDALGGQVIDLAPGRGYLNVLDPGEAMAAADRLTGSQRTWLISDARQRRANTVSGLITILRAGTPPTDREESVIGRAMEILDDRHHGVPILRDLLQVVKDAPEDVRAAALDRGDLAKYRDLTEGLEATLTSLAEGTSKLGSIFSRQTSQPMRRDSPVAFDLSGIDDGQLDLQAAALLACWSNGFATVNVSQVLADAGLEPRRNYFVVLDELWRALRSGRGIVDRIDALTRLNRQRGVGQVMVSHTMSDLLALPAEEDRMKAKGFVERSGMVICGGLPRSEMEQLNEVVKLTEAEIDMITSWQDPAAWSANEDGEGDPPGLGNFLIKVGGRTGIPIHVDLTPVERALNDTNKRWRDADAVAELTDELAETLSEETGDDQAADLEEVH</sequence>
<dbReference type="InterPro" id="IPR051162">
    <property type="entry name" value="T4SS_component"/>
</dbReference>
<dbReference type="PANTHER" id="PTHR30121">
    <property type="entry name" value="UNCHARACTERIZED PROTEIN YJGR-RELATED"/>
    <property type="match status" value="1"/>
</dbReference>
<dbReference type="RefSeq" id="WP_131519385.1">
    <property type="nucleotide sequence ID" value="NZ_SJKD01000019.1"/>
</dbReference>
<accession>A0A4R0IRE4</accession>
<dbReference type="SUPFAM" id="SSF52540">
    <property type="entry name" value="P-loop containing nucleoside triphosphate hydrolases"/>
    <property type="match status" value="1"/>
</dbReference>
<dbReference type="PANTHER" id="PTHR30121:SF6">
    <property type="entry name" value="SLR6007 PROTEIN"/>
    <property type="match status" value="1"/>
</dbReference>